<reference evidence="5" key="1">
    <citation type="submission" date="2021-01" db="EMBL/GenBank/DDBJ databases">
        <title>Modified the classification status of verrucomicrobia.</title>
        <authorList>
            <person name="Feng X."/>
        </authorList>
    </citation>
    <scope>NUCLEOTIDE SEQUENCE</scope>
    <source>
        <strain evidence="5">KCTC 13126</strain>
    </source>
</reference>
<dbReference type="RefSeq" id="WP_200359350.1">
    <property type="nucleotide sequence ID" value="NZ_JAENIL010000087.1"/>
</dbReference>
<dbReference type="SFLD" id="SFLDG01129">
    <property type="entry name" value="C1.5:_HAD__Beta-PGM__Phosphata"/>
    <property type="match status" value="1"/>
</dbReference>
<dbReference type="GO" id="GO:0008967">
    <property type="term" value="F:phosphoglycolate phosphatase activity"/>
    <property type="evidence" value="ECO:0007669"/>
    <property type="project" value="UniProtKB-EC"/>
</dbReference>
<protein>
    <recommendedName>
        <fullName evidence="4">phosphoglycolate phosphatase</fullName>
        <ecNumber evidence="4">3.1.3.18</ecNumber>
    </recommendedName>
</protein>
<evidence type="ECO:0000256" key="3">
    <source>
        <dbReference type="ARBA" id="ARBA00006171"/>
    </source>
</evidence>
<gene>
    <name evidence="5" type="ORF">JIN87_26245</name>
</gene>
<dbReference type="PANTHER" id="PTHR43434">
    <property type="entry name" value="PHOSPHOGLYCOLATE PHOSPHATASE"/>
    <property type="match status" value="1"/>
</dbReference>
<dbReference type="SFLD" id="SFLDS00003">
    <property type="entry name" value="Haloacid_Dehalogenase"/>
    <property type="match status" value="1"/>
</dbReference>
<dbReference type="Proteomes" id="UP000617628">
    <property type="component" value="Unassembled WGS sequence"/>
</dbReference>
<evidence type="ECO:0000256" key="1">
    <source>
        <dbReference type="ARBA" id="ARBA00000830"/>
    </source>
</evidence>
<dbReference type="Gene3D" id="3.40.50.1000">
    <property type="entry name" value="HAD superfamily/HAD-like"/>
    <property type="match status" value="1"/>
</dbReference>
<dbReference type="AlphaFoldDB" id="A0A934VUD0"/>
<dbReference type="EC" id="3.1.3.18" evidence="4"/>
<proteinExistence type="inferred from homology"/>
<organism evidence="5 6">
    <name type="scientific">Pelagicoccus mobilis</name>
    <dbReference type="NCBI Taxonomy" id="415221"/>
    <lineage>
        <taxon>Bacteria</taxon>
        <taxon>Pseudomonadati</taxon>
        <taxon>Verrucomicrobiota</taxon>
        <taxon>Opitutia</taxon>
        <taxon>Puniceicoccales</taxon>
        <taxon>Pelagicoccaceae</taxon>
        <taxon>Pelagicoccus</taxon>
    </lineage>
</organism>
<dbReference type="Gene3D" id="1.10.150.240">
    <property type="entry name" value="Putative phosphatase, domain 2"/>
    <property type="match status" value="1"/>
</dbReference>
<comment type="pathway">
    <text evidence="2">Organic acid metabolism; glycolate biosynthesis; glycolate from 2-phosphoglycolate: step 1/1.</text>
</comment>
<dbReference type="EMBL" id="JAENIL010000087">
    <property type="protein sequence ID" value="MBK1880414.1"/>
    <property type="molecule type" value="Genomic_DNA"/>
</dbReference>
<comment type="similarity">
    <text evidence="3">Belongs to the HAD-like hydrolase superfamily. CbbY/CbbZ/Gph/YieH family.</text>
</comment>
<evidence type="ECO:0000256" key="4">
    <source>
        <dbReference type="ARBA" id="ARBA00013078"/>
    </source>
</evidence>
<dbReference type="PANTHER" id="PTHR43434:SF1">
    <property type="entry name" value="PHOSPHOGLYCOLATE PHOSPHATASE"/>
    <property type="match status" value="1"/>
</dbReference>
<dbReference type="InterPro" id="IPR050155">
    <property type="entry name" value="HAD-like_hydrolase_sf"/>
</dbReference>
<dbReference type="InterPro" id="IPR023214">
    <property type="entry name" value="HAD_sf"/>
</dbReference>
<evidence type="ECO:0000313" key="6">
    <source>
        <dbReference type="Proteomes" id="UP000617628"/>
    </source>
</evidence>
<dbReference type="GO" id="GO:0006281">
    <property type="term" value="P:DNA repair"/>
    <property type="evidence" value="ECO:0007669"/>
    <property type="project" value="TreeGrafter"/>
</dbReference>
<name>A0A934VUD0_9BACT</name>
<dbReference type="Pfam" id="PF13419">
    <property type="entry name" value="HAD_2"/>
    <property type="match status" value="1"/>
</dbReference>
<dbReference type="InterPro" id="IPR041492">
    <property type="entry name" value="HAD_2"/>
</dbReference>
<evidence type="ECO:0000313" key="5">
    <source>
        <dbReference type="EMBL" id="MBK1880414.1"/>
    </source>
</evidence>
<dbReference type="SUPFAM" id="SSF56784">
    <property type="entry name" value="HAD-like"/>
    <property type="match status" value="1"/>
</dbReference>
<dbReference type="InterPro" id="IPR036412">
    <property type="entry name" value="HAD-like_sf"/>
</dbReference>
<evidence type="ECO:0000256" key="2">
    <source>
        <dbReference type="ARBA" id="ARBA00004818"/>
    </source>
</evidence>
<comment type="caution">
    <text evidence="5">The sequence shown here is derived from an EMBL/GenBank/DDBJ whole genome shotgun (WGS) entry which is preliminary data.</text>
</comment>
<keyword evidence="6" id="KW-1185">Reference proteome</keyword>
<accession>A0A934VUD0</accession>
<dbReference type="InterPro" id="IPR023198">
    <property type="entry name" value="PGP-like_dom2"/>
</dbReference>
<sequence>MSKHLLMFDVDGTLVQSLDLEDKLFPLSCEQALGIDSVSSDWSQYEVPSDRGIVSQLAETRLNRPATQEDFDKAEASFHRLIREELERFPDACRALPGAVEMIETVKALPDTIVAIATAGWRSTAHLKLSQAGFDVEGIILCSSSERRTKAEIMELATQRARSRFGIENFKSQTYVGDSPGDKQASERLGFQFIGIRSKENTNQQEEYPFSCYTDLDHFLATLKTKRK</sequence>
<comment type="catalytic activity">
    <reaction evidence="1">
        <text>2-phosphoglycolate + H2O = glycolate + phosphate</text>
        <dbReference type="Rhea" id="RHEA:14369"/>
        <dbReference type="ChEBI" id="CHEBI:15377"/>
        <dbReference type="ChEBI" id="CHEBI:29805"/>
        <dbReference type="ChEBI" id="CHEBI:43474"/>
        <dbReference type="ChEBI" id="CHEBI:58033"/>
        <dbReference type="EC" id="3.1.3.18"/>
    </reaction>
</comment>
<keyword evidence="5" id="KW-0378">Hydrolase</keyword>